<keyword evidence="2" id="KW-1185">Reference proteome</keyword>
<dbReference type="AlphaFoldDB" id="A0A066WFM7"/>
<dbReference type="Proteomes" id="UP000027361">
    <property type="component" value="Unassembled WGS sequence"/>
</dbReference>
<accession>A0A066WFM7</accession>
<protein>
    <submittedName>
        <fullName evidence="1">Uncharacterized protein</fullName>
    </submittedName>
</protein>
<reference evidence="1 2" key="1">
    <citation type="submission" date="2014-05" db="EMBL/GenBank/DDBJ databases">
        <title>Draft genome sequence of a rare smut relative, Tilletiaria anomala UBC 951.</title>
        <authorList>
            <consortium name="DOE Joint Genome Institute"/>
            <person name="Toome M."/>
            <person name="Kuo A."/>
            <person name="Henrissat B."/>
            <person name="Lipzen A."/>
            <person name="Tritt A."/>
            <person name="Yoshinaga Y."/>
            <person name="Zane M."/>
            <person name="Barry K."/>
            <person name="Grigoriev I.V."/>
            <person name="Spatafora J.W."/>
            <person name="Aimea M.C."/>
        </authorList>
    </citation>
    <scope>NUCLEOTIDE SEQUENCE [LARGE SCALE GENOMIC DNA]</scope>
    <source>
        <strain evidence="1 2">UBC 951</strain>
    </source>
</reference>
<organism evidence="1 2">
    <name type="scientific">Tilletiaria anomala (strain ATCC 24038 / CBS 436.72 / UBC 951)</name>
    <dbReference type="NCBI Taxonomy" id="1037660"/>
    <lineage>
        <taxon>Eukaryota</taxon>
        <taxon>Fungi</taxon>
        <taxon>Dikarya</taxon>
        <taxon>Basidiomycota</taxon>
        <taxon>Ustilaginomycotina</taxon>
        <taxon>Exobasidiomycetes</taxon>
        <taxon>Georgefischeriales</taxon>
        <taxon>Tilletiariaceae</taxon>
        <taxon>Tilletiaria</taxon>
    </lineage>
</organism>
<dbReference type="RefSeq" id="XP_013245445.1">
    <property type="nucleotide sequence ID" value="XM_013389991.1"/>
</dbReference>
<dbReference type="EMBL" id="JMSN01000008">
    <property type="protein sequence ID" value="KDN52606.1"/>
    <property type="molecule type" value="Genomic_DNA"/>
</dbReference>
<dbReference type="InParanoid" id="A0A066WFM7"/>
<evidence type="ECO:0000313" key="1">
    <source>
        <dbReference type="EMBL" id="KDN52606.1"/>
    </source>
</evidence>
<name>A0A066WFM7_TILAU</name>
<gene>
    <name evidence="1" type="ORF">K437DRAFT_173818</name>
</gene>
<proteinExistence type="predicted"/>
<dbReference type="GeneID" id="25261862"/>
<evidence type="ECO:0000313" key="2">
    <source>
        <dbReference type="Proteomes" id="UP000027361"/>
    </source>
</evidence>
<sequence length="77" mass="8295">MGGTHPAASPTSLARALLLLAASTEYPARVGSPPLYRVLHTQRGEVRASRSHACLGYRRIATYLRARPCHPSSNALL</sequence>
<comment type="caution">
    <text evidence="1">The sequence shown here is derived from an EMBL/GenBank/DDBJ whole genome shotgun (WGS) entry which is preliminary data.</text>
</comment>
<dbReference type="HOGENOM" id="CLU_2639846_0_0_1"/>